<accession>A0AAV1HU50</accession>
<feature type="compositionally biased region" description="Basic residues" evidence="2">
    <location>
        <begin position="168"/>
        <end position="181"/>
    </location>
</feature>
<dbReference type="GO" id="GO:0008270">
    <property type="term" value="F:zinc ion binding"/>
    <property type="evidence" value="ECO:0007669"/>
    <property type="project" value="UniProtKB-KW"/>
</dbReference>
<dbReference type="AlphaFoldDB" id="A0AAV1HU50"/>
<dbReference type="GO" id="GO:0003676">
    <property type="term" value="F:nucleic acid binding"/>
    <property type="evidence" value="ECO:0007669"/>
    <property type="project" value="InterPro"/>
</dbReference>
<feature type="compositionally biased region" description="Basic and acidic residues" evidence="2">
    <location>
        <begin position="433"/>
        <end position="442"/>
    </location>
</feature>
<feature type="compositionally biased region" description="Basic and acidic residues" evidence="2">
    <location>
        <begin position="120"/>
        <end position="133"/>
    </location>
</feature>
<dbReference type="Pfam" id="PF19259">
    <property type="entry name" value="Ty3_capsid"/>
    <property type="match status" value="1"/>
</dbReference>
<dbReference type="InterPro" id="IPR045358">
    <property type="entry name" value="Ty3_capsid"/>
</dbReference>
<dbReference type="PANTHER" id="PTHR33223">
    <property type="entry name" value="CCHC-TYPE DOMAIN-CONTAINING PROTEIN"/>
    <property type="match status" value="1"/>
</dbReference>
<dbReference type="InterPro" id="IPR036875">
    <property type="entry name" value="Znf_CCHC_sf"/>
</dbReference>
<feature type="region of interest" description="Disordered" evidence="2">
    <location>
        <begin position="1"/>
        <end position="68"/>
    </location>
</feature>
<keyword evidence="5" id="KW-1185">Reference proteome</keyword>
<evidence type="ECO:0000256" key="2">
    <source>
        <dbReference type="SAM" id="MobiDB-lite"/>
    </source>
</evidence>
<feature type="region of interest" description="Disordered" evidence="2">
    <location>
        <begin position="416"/>
        <end position="442"/>
    </location>
</feature>
<feature type="compositionally biased region" description="Acidic residues" evidence="2">
    <location>
        <begin position="30"/>
        <end position="45"/>
    </location>
</feature>
<keyword evidence="1" id="KW-0862">Zinc</keyword>
<feature type="domain" description="CCHC-type" evidence="3">
    <location>
        <begin position="402"/>
        <end position="416"/>
    </location>
</feature>
<feature type="region of interest" description="Disordered" evidence="2">
    <location>
        <begin position="344"/>
        <end position="385"/>
    </location>
</feature>
<keyword evidence="1" id="KW-0863">Zinc-finger</keyword>
<protein>
    <recommendedName>
        <fullName evidence="3">CCHC-type domain-containing protein</fullName>
    </recommendedName>
</protein>
<reference evidence="4 5" key="1">
    <citation type="submission" date="2023-10" db="EMBL/GenBank/DDBJ databases">
        <authorList>
            <person name="Maclean D."/>
            <person name="Macfadyen A."/>
        </authorList>
    </citation>
    <scope>NUCLEOTIDE SEQUENCE [LARGE SCALE GENOMIC DNA]</scope>
</reference>
<keyword evidence="1" id="KW-0479">Metal-binding</keyword>
<comment type="caution">
    <text evidence="4">The sequence shown here is derived from an EMBL/GenBank/DDBJ whole genome shotgun (WGS) entry which is preliminary data.</text>
</comment>
<dbReference type="PROSITE" id="PS50158">
    <property type="entry name" value="ZF_CCHC"/>
    <property type="match status" value="1"/>
</dbReference>
<dbReference type="InterPro" id="IPR001878">
    <property type="entry name" value="Znf_CCHC"/>
</dbReference>
<feature type="region of interest" description="Disordered" evidence="2">
    <location>
        <begin position="120"/>
        <end position="192"/>
    </location>
</feature>
<evidence type="ECO:0000256" key="1">
    <source>
        <dbReference type="PROSITE-ProRule" id="PRU00047"/>
    </source>
</evidence>
<name>A0AAV1HU50_9CHLO</name>
<organism evidence="4 5">
    <name type="scientific">Coccomyxa viridis</name>
    <dbReference type="NCBI Taxonomy" id="1274662"/>
    <lineage>
        <taxon>Eukaryota</taxon>
        <taxon>Viridiplantae</taxon>
        <taxon>Chlorophyta</taxon>
        <taxon>core chlorophytes</taxon>
        <taxon>Trebouxiophyceae</taxon>
        <taxon>Trebouxiophyceae incertae sedis</taxon>
        <taxon>Coccomyxaceae</taxon>
        <taxon>Coccomyxa</taxon>
    </lineage>
</organism>
<dbReference type="PANTHER" id="PTHR33223:SF6">
    <property type="entry name" value="CCHC-TYPE DOMAIN-CONTAINING PROTEIN"/>
    <property type="match status" value="1"/>
</dbReference>
<dbReference type="SUPFAM" id="SSF57756">
    <property type="entry name" value="Retrovirus zinc finger-like domains"/>
    <property type="match status" value="1"/>
</dbReference>
<evidence type="ECO:0000313" key="4">
    <source>
        <dbReference type="EMBL" id="CAK0732965.1"/>
    </source>
</evidence>
<sequence>MASLPSDENPELAPGQQPINRGNINREIIDGELVDYGDSADEEEPAAQVAAAEGRQRQNAGQEAQRPAWARDFMQEVQTAIAGNTQRLNALMKEVRTPGTRPGAWRTARMQELHPAGETFEHHPAEEIFEPRRINLPLDRPTQRSRQRVPSRIVRISHSPPPPEATHHRGSRSSKKLHWKPPRPETFSGDSKQDLNTWLGTVELYAYNAEVADEEKAEMAAGYLTGNAARAFLNACSAANTRCITDWETFCDVLRSDFGQIFESHQARNKLEKLSQTGRADGYIRAFKNLINQMADDPMAQSDQVRFFYKGLKPHLQRDCKSDPSTGGPFKSLDKIMNHALSLEMSGDPKEGKDPTSDNKKRKNDSDDKSNKKGKSNSGRSKSTFYQEGSDELAYARENNLCLHCAKSGHITKECRHKKAGRPATPIVVPTDWIRKGDANRG</sequence>
<dbReference type="EMBL" id="CAUYUE010000001">
    <property type="protein sequence ID" value="CAK0732965.1"/>
    <property type="molecule type" value="Genomic_DNA"/>
</dbReference>
<gene>
    <name evidence="4" type="ORF">CVIRNUC_000207</name>
</gene>
<feature type="compositionally biased region" description="Basic and acidic residues" evidence="2">
    <location>
        <begin position="347"/>
        <end position="371"/>
    </location>
</feature>
<evidence type="ECO:0000259" key="3">
    <source>
        <dbReference type="PROSITE" id="PS50158"/>
    </source>
</evidence>
<proteinExistence type="predicted"/>
<dbReference type="Proteomes" id="UP001314263">
    <property type="component" value="Unassembled WGS sequence"/>
</dbReference>
<evidence type="ECO:0000313" key="5">
    <source>
        <dbReference type="Proteomes" id="UP001314263"/>
    </source>
</evidence>